<gene>
    <name evidence="1" type="ORF">Q4490_02165</name>
</gene>
<comment type="caution">
    <text evidence="1">The sequence shown here is derived from an EMBL/GenBank/DDBJ whole genome shotgun (WGS) entry which is preliminary data.</text>
</comment>
<evidence type="ECO:0000313" key="2">
    <source>
        <dbReference type="Proteomes" id="UP001169862"/>
    </source>
</evidence>
<proteinExistence type="predicted"/>
<dbReference type="EMBL" id="JAUOPG010000001">
    <property type="protein sequence ID" value="MDO6452358.1"/>
    <property type="molecule type" value="Genomic_DNA"/>
</dbReference>
<reference evidence="1" key="1">
    <citation type="submission" date="2023-07" db="EMBL/GenBank/DDBJ databases">
        <title>Genome content predicts the carbon catabolic preferences of heterotrophic bacteria.</title>
        <authorList>
            <person name="Gralka M."/>
        </authorList>
    </citation>
    <scope>NUCLEOTIDE SEQUENCE</scope>
    <source>
        <strain evidence="1">I2M16</strain>
    </source>
</reference>
<protein>
    <submittedName>
        <fullName evidence="1">Uncharacterized protein</fullName>
    </submittedName>
</protein>
<organism evidence="1 2">
    <name type="scientific">Neptunomonas phycophila</name>
    <dbReference type="NCBI Taxonomy" id="1572645"/>
    <lineage>
        <taxon>Bacteria</taxon>
        <taxon>Pseudomonadati</taxon>
        <taxon>Pseudomonadota</taxon>
        <taxon>Gammaproteobacteria</taxon>
        <taxon>Oceanospirillales</taxon>
        <taxon>Oceanospirillaceae</taxon>
        <taxon>Neptunomonas</taxon>
    </lineage>
</organism>
<evidence type="ECO:0000313" key="1">
    <source>
        <dbReference type="EMBL" id="MDO6452358.1"/>
    </source>
</evidence>
<accession>A0AAW7XG68</accession>
<dbReference type="RefSeq" id="WP_303548357.1">
    <property type="nucleotide sequence ID" value="NZ_JAUOPG010000001.1"/>
</dbReference>
<name>A0AAW7XG68_9GAMM</name>
<dbReference type="AlphaFoldDB" id="A0AAW7XG68"/>
<dbReference type="Proteomes" id="UP001169862">
    <property type="component" value="Unassembled WGS sequence"/>
</dbReference>
<sequence length="147" mass="17041">MAQNRFTNTYSQMWLRNHQRKLRQAIRNASQPDTPNLINEWLQLEQELLCLSGSYFTVYANQCRLLLETVCDEFLPSHWRCCCLDALNKPLLNMKAYARTANEIQHYNALANEIRTMTHYLSAGLSHQASTFNGQSTGARPHDNDTY</sequence>